<dbReference type="PANTHER" id="PTHR47505:SF1">
    <property type="entry name" value="DNA UTILIZATION PROTEIN YHGH"/>
    <property type="match status" value="1"/>
</dbReference>
<dbReference type="EMBL" id="MHTL01000012">
    <property type="protein sequence ID" value="OHA60545.1"/>
    <property type="molecule type" value="Genomic_DNA"/>
</dbReference>
<dbReference type="InterPro" id="IPR029057">
    <property type="entry name" value="PRTase-like"/>
</dbReference>
<dbReference type="STRING" id="1802440.A2569_02110"/>
<comment type="caution">
    <text evidence="3">The sequence shown here is derived from an EMBL/GenBank/DDBJ whole genome shotgun (WGS) entry which is preliminary data.</text>
</comment>
<dbReference type="Pfam" id="PF00156">
    <property type="entry name" value="Pribosyltran"/>
    <property type="match status" value="1"/>
</dbReference>
<dbReference type="Proteomes" id="UP000177090">
    <property type="component" value="Unassembled WGS sequence"/>
</dbReference>
<accession>A0A1G2QIX0</accession>
<dbReference type="PANTHER" id="PTHR47505">
    <property type="entry name" value="DNA UTILIZATION PROTEIN YHGH"/>
    <property type="match status" value="1"/>
</dbReference>
<reference evidence="3 4" key="1">
    <citation type="journal article" date="2016" name="Nat. Commun.">
        <title>Thousands of microbial genomes shed light on interconnected biogeochemical processes in an aquifer system.</title>
        <authorList>
            <person name="Anantharaman K."/>
            <person name="Brown C.T."/>
            <person name="Hug L.A."/>
            <person name="Sharon I."/>
            <person name="Castelle C.J."/>
            <person name="Probst A.J."/>
            <person name="Thomas B.C."/>
            <person name="Singh A."/>
            <person name="Wilkins M.J."/>
            <person name="Karaoz U."/>
            <person name="Brodie E.L."/>
            <person name="Williams K.H."/>
            <person name="Hubbard S.S."/>
            <person name="Banfield J.F."/>
        </authorList>
    </citation>
    <scope>NUCLEOTIDE SEQUENCE [LARGE SCALE GENOMIC DNA]</scope>
</reference>
<organism evidence="3 4">
    <name type="scientific">Candidatus Vogelbacteria bacterium RIFOXYD1_FULL_51_18</name>
    <dbReference type="NCBI Taxonomy" id="1802440"/>
    <lineage>
        <taxon>Bacteria</taxon>
        <taxon>Candidatus Vogeliibacteriota</taxon>
    </lineage>
</organism>
<evidence type="ECO:0000313" key="3">
    <source>
        <dbReference type="EMBL" id="OHA60545.1"/>
    </source>
</evidence>
<dbReference type="InterPro" id="IPR051910">
    <property type="entry name" value="ComF/GntX_DNA_util-trans"/>
</dbReference>
<protein>
    <recommendedName>
        <fullName evidence="2">Phosphoribosyltransferase domain-containing protein</fullName>
    </recommendedName>
</protein>
<dbReference type="SUPFAM" id="SSF53271">
    <property type="entry name" value="PRTase-like"/>
    <property type="match status" value="1"/>
</dbReference>
<dbReference type="CDD" id="cd06223">
    <property type="entry name" value="PRTases_typeI"/>
    <property type="match status" value="1"/>
</dbReference>
<gene>
    <name evidence="3" type="ORF">A2569_02110</name>
</gene>
<sequence length="219" mass="24695">MESLLRILDLLLPRRCVGCGKKGVSLCGECTDALPRAVAAPLDCEALFDYNHKVVRRAVWRLKYRGDRTLAEIFGKRMAEEFLEEHTQMLSRLAYGGRILLIPVPSTRKRYFERGYNQAELIARALAQGKTDVWEPADVLYKIRDNQRQTTLKDRIERKKNVSDIIAVKDKHLTANRICVVVDDVITTGATMCACMGALKKSGARAVYGIAVAHGEKMW</sequence>
<comment type="similarity">
    <text evidence="1">Belongs to the ComF/GntX family.</text>
</comment>
<evidence type="ECO:0000313" key="4">
    <source>
        <dbReference type="Proteomes" id="UP000177090"/>
    </source>
</evidence>
<dbReference type="InterPro" id="IPR000836">
    <property type="entry name" value="PRTase_dom"/>
</dbReference>
<evidence type="ECO:0000259" key="2">
    <source>
        <dbReference type="Pfam" id="PF00156"/>
    </source>
</evidence>
<proteinExistence type="inferred from homology"/>
<evidence type="ECO:0000256" key="1">
    <source>
        <dbReference type="ARBA" id="ARBA00008007"/>
    </source>
</evidence>
<dbReference type="AlphaFoldDB" id="A0A1G2QIX0"/>
<name>A0A1G2QIX0_9BACT</name>
<dbReference type="Gene3D" id="3.40.50.2020">
    <property type="match status" value="1"/>
</dbReference>
<feature type="domain" description="Phosphoribosyltransferase" evidence="2">
    <location>
        <begin position="123"/>
        <end position="213"/>
    </location>
</feature>